<feature type="region of interest" description="Disordered" evidence="1">
    <location>
        <begin position="384"/>
        <end position="405"/>
    </location>
</feature>
<proteinExistence type="predicted"/>
<name>A0A1I8F809_9PLAT</name>
<dbReference type="AlphaFoldDB" id="A0A1I8F809"/>
<sequence>ASDDATAAATAKPTGSAGRPPTNPKPPPPTRLTPPATSRAAPREPPIIPARMRQAIDSRADPAGKPDWPALVAFSSGRTRNDFCQRRKGDAGPQASVRVCPTASARPVSTPFGQLGVPEPLDPRETRGRKDHLGVAGPKVLPVPKASRSDPQLGQPAQFGDSELRQGMANLPPGQRGEKGEPGSCDCGGGGNDGDRWPAEFSKAGRTRRALLRRAVRHGSAAAELTCLDESRLCAASWTRTNRSRDVSYALQEGAIVVTADEKELFLKIDHQLNELRLVWALHVHSFCPETCTTRASSSILGGDYACQDAARRSRMTRSTSRPEDCLNSSKRLLNNGTCELTALQFKDFGGKDIGAERDPSLAAVCAGRRRLSEAVHARLRAASATGTKLKDRRAPTAERQSVQSRADHLRLPAVVLLHRGIR</sequence>
<evidence type="ECO:0000313" key="2">
    <source>
        <dbReference type="Proteomes" id="UP000095280"/>
    </source>
</evidence>
<protein>
    <submittedName>
        <fullName evidence="3">TGS domain-containing protein</fullName>
    </submittedName>
</protein>
<evidence type="ECO:0000313" key="3">
    <source>
        <dbReference type="WBParaSite" id="maker-unitig_24068-snap-gene-0.2-mRNA-1"/>
    </source>
</evidence>
<feature type="compositionally biased region" description="Basic and acidic residues" evidence="1">
    <location>
        <begin position="121"/>
        <end position="133"/>
    </location>
</feature>
<feature type="region of interest" description="Disordered" evidence="1">
    <location>
        <begin position="1"/>
        <end position="195"/>
    </location>
</feature>
<feature type="compositionally biased region" description="Basic and acidic residues" evidence="1">
    <location>
        <begin position="79"/>
        <end position="90"/>
    </location>
</feature>
<feature type="compositionally biased region" description="Low complexity" evidence="1">
    <location>
        <begin position="1"/>
        <end position="20"/>
    </location>
</feature>
<reference evidence="3" key="1">
    <citation type="submission" date="2016-11" db="UniProtKB">
        <authorList>
            <consortium name="WormBaseParasite"/>
        </authorList>
    </citation>
    <scope>IDENTIFICATION</scope>
</reference>
<dbReference type="WBParaSite" id="maker-unitig_24068-snap-gene-0.2-mRNA-1">
    <property type="protein sequence ID" value="maker-unitig_24068-snap-gene-0.2-mRNA-1"/>
    <property type="gene ID" value="maker-unitig_24068-snap-gene-0.2"/>
</dbReference>
<feature type="compositionally biased region" description="Basic and acidic residues" evidence="1">
    <location>
        <begin position="54"/>
        <end position="64"/>
    </location>
</feature>
<feature type="compositionally biased region" description="Pro residues" evidence="1">
    <location>
        <begin position="21"/>
        <end position="32"/>
    </location>
</feature>
<organism evidence="2 3">
    <name type="scientific">Macrostomum lignano</name>
    <dbReference type="NCBI Taxonomy" id="282301"/>
    <lineage>
        <taxon>Eukaryota</taxon>
        <taxon>Metazoa</taxon>
        <taxon>Spiralia</taxon>
        <taxon>Lophotrochozoa</taxon>
        <taxon>Platyhelminthes</taxon>
        <taxon>Rhabditophora</taxon>
        <taxon>Macrostomorpha</taxon>
        <taxon>Macrostomida</taxon>
        <taxon>Macrostomidae</taxon>
        <taxon>Macrostomum</taxon>
    </lineage>
</organism>
<accession>A0A1I8F809</accession>
<keyword evidence="2" id="KW-1185">Reference proteome</keyword>
<dbReference type="Proteomes" id="UP000095280">
    <property type="component" value="Unplaced"/>
</dbReference>
<evidence type="ECO:0000256" key="1">
    <source>
        <dbReference type="SAM" id="MobiDB-lite"/>
    </source>
</evidence>